<accession>A0A4Q7N2H9</accession>
<gene>
    <name evidence="8" type="ORF">EV199_0019</name>
</gene>
<evidence type="ECO:0000256" key="5">
    <source>
        <dbReference type="ARBA" id="ARBA00023237"/>
    </source>
</evidence>
<dbReference type="InterPro" id="IPR012944">
    <property type="entry name" value="SusD_RagB_dom"/>
</dbReference>
<keyword evidence="5" id="KW-0998">Cell outer membrane</keyword>
<proteinExistence type="inferred from homology"/>
<evidence type="ECO:0000256" key="4">
    <source>
        <dbReference type="ARBA" id="ARBA00023136"/>
    </source>
</evidence>
<feature type="domain" description="RagB/SusD" evidence="6">
    <location>
        <begin position="366"/>
        <end position="505"/>
    </location>
</feature>
<sequence>MPARFKDSSQQELVLVFNIQSSLMQIQITTRTIIWILLFCSIASCKKIVDIDSPIDTITTEQVFSNNEQAEWTLGGVYSMMINGIQPNQTAERLQFSAGLAGFCGAMSADEVYPWSQNTAQEWMLSVNNLNVLNAFLPNEIWRSAYRAIYDANAIIEGVAASESDLLTDSARKQLTAEAKTIRAFSYFNLTNFYGELPLVLTIDYNQTKNLSRSPVSVIYQQIIKDLTEASADLHEDFRASNGKRTRINKWAAAALLARAYLFDGQYQNAINIATNVINRNDLYVLEPDLNLVFKENSKEIIWQLSQTRIYGESCTPDAKLWLPLFGEGFGSYTIYPGLLTAFESNDDRRTSWVAEYPNGFGQIIYMPHKYKNRSKTGITDENSVVLRLAELFLIRAEAAILLNAGNTSVAIDDLNMIRERAGLNDLPYSLTAPQVIQAVADERRKELFSEWAHRWFDLKRTGKAVEVLKQVSFKNPWKGDFQLLYPLPVNELKANFALSQNPGYEQL</sequence>
<keyword evidence="4" id="KW-0472">Membrane</keyword>
<dbReference type="InterPro" id="IPR011990">
    <property type="entry name" value="TPR-like_helical_dom_sf"/>
</dbReference>
<reference evidence="8 9" key="1">
    <citation type="submission" date="2019-02" db="EMBL/GenBank/DDBJ databases">
        <title>Genomic Encyclopedia of Type Strains, Phase IV (KMG-IV): sequencing the most valuable type-strain genomes for metagenomic binning, comparative biology and taxonomic classification.</title>
        <authorList>
            <person name="Goeker M."/>
        </authorList>
    </citation>
    <scope>NUCLEOTIDE SEQUENCE [LARGE SCALE GENOMIC DNA]</scope>
    <source>
        <strain evidence="8 9">DSM 18116</strain>
    </source>
</reference>
<evidence type="ECO:0000256" key="2">
    <source>
        <dbReference type="ARBA" id="ARBA00006275"/>
    </source>
</evidence>
<dbReference type="SUPFAM" id="SSF48452">
    <property type="entry name" value="TPR-like"/>
    <property type="match status" value="1"/>
</dbReference>
<organism evidence="8 9">
    <name type="scientific">Pseudobacter ginsenosidimutans</name>
    <dbReference type="NCBI Taxonomy" id="661488"/>
    <lineage>
        <taxon>Bacteria</taxon>
        <taxon>Pseudomonadati</taxon>
        <taxon>Bacteroidota</taxon>
        <taxon>Chitinophagia</taxon>
        <taxon>Chitinophagales</taxon>
        <taxon>Chitinophagaceae</taxon>
        <taxon>Pseudobacter</taxon>
    </lineage>
</organism>
<evidence type="ECO:0000259" key="7">
    <source>
        <dbReference type="Pfam" id="PF14322"/>
    </source>
</evidence>
<name>A0A4Q7N2H9_9BACT</name>
<feature type="domain" description="SusD-like N-terminal" evidence="7">
    <location>
        <begin position="120"/>
        <end position="262"/>
    </location>
</feature>
<dbReference type="CDD" id="cd08977">
    <property type="entry name" value="SusD"/>
    <property type="match status" value="1"/>
</dbReference>
<dbReference type="EMBL" id="SGXA01000001">
    <property type="protein sequence ID" value="RZS74175.1"/>
    <property type="molecule type" value="Genomic_DNA"/>
</dbReference>
<dbReference type="InterPro" id="IPR033985">
    <property type="entry name" value="SusD-like_N"/>
</dbReference>
<keyword evidence="9" id="KW-1185">Reference proteome</keyword>
<dbReference type="Gene3D" id="1.25.40.390">
    <property type="match status" value="1"/>
</dbReference>
<evidence type="ECO:0000259" key="6">
    <source>
        <dbReference type="Pfam" id="PF07980"/>
    </source>
</evidence>
<evidence type="ECO:0000256" key="1">
    <source>
        <dbReference type="ARBA" id="ARBA00004442"/>
    </source>
</evidence>
<protein>
    <submittedName>
        <fullName evidence="8">Putative outer membrane starch-binding protein</fullName>
    </submittedName>
</protein>
<evidence type="ECO:0000313" key="8">
    <source>
        <dbReference type="EMBL" id="RZS74175.1"/>
    </source>
</evidence>
<comment type="similarity">
    <text evidence="2">Belongs to the SusD family.</text>
</comment>
<dbReference type="GO" id="GO:0009279">
    <property type="term" value="C:cell outer membrane"/>
    <property type="evidence" value="ECO:0007669"/>
    <property type="project" value="UniProtKB-SubCell"/>
</dbReference>
<evidence type="ECO:0000313" key="9">
    <source>
        <dbReference type="Proteomes" id="UP000293874"/>
    </source>
</evidence>
<dbReference type="Pfam" id="PF07980">
    <property type="entry name" value="SusD_RagB"/>
    <property type="match status" value="1"/>
</dbReference>
<evidence type="ECO:0000256" key="3">
    <source>
        <dbReference type="ARBA" id="ARBA00022729"/>
    </source>
</evidence>
<comment type="subcellular location">
    <subcellularLocation>
        <location evidence="1">Cell outer membrane</location>
    </subcellularLocation>
</comment>
<keyword evidence="3" id="KW-0732">Signal</keyword>
<comment type="caution">
    <text evidence="8">The sequence shown here is derived from an EMBL/GenBank/DDBJ whole genome shotgun (WGS) entry which is preliminary data.</text>
</comment>
<dbReference type="Pfam" id="PF14322">
    <property type="entry name" value="SusD-like_3"/>
    <property type="match status" value="1"/>
</dbReference>
<dbReference type="Proteomes" id="UP000293874">
    <property type="component" value="Unassembled WGS sequence"/>
</dbReference>
<dbReference type="AlphaFoldDB" id="A0A4Q7N2H9"/>